<evidence type="ECO:0000259" key="3">
    <source>
        <dbReference type="Pfam" id="PF00501"/>
    </source>
</evidence>
<feature type="domain" description="AMP-binding enzyme C-terminal" evidence="4">
    <location>
        <begin position="467"/>
        <end position="542"/>
    </location>
</feature>
<dbReference type="AlphaFoldDB" id="A0A3N0CII5"/>
<evidence type="ECO:0000256" key="1">
    <source>
        <dbReference type="ARBA" id="ARBA00006432"/>
    </source>
</evidence>
<reference evidence="5 6" key="1">
    <citation type="submission" date="2018-11" db="EMBL/GenBank/DDBJ databases">
        <authorList>
            <person name="Li F."/>
        </authorList>
    </citation>
    <scope>NUCLEOTIDE SEQUENCE [LARGE SCALE GENOMIC DNA]</scope>
    <source>
        <strain evidence="5 6">Gsoil 097</strain>
    </source>
</reference>
<dbReference type="EMBL" id="RJSE01000007">
    <property type="protein sequence ID" value="RNL62816.1"/>
    <property type="molecule type" value="Genomic_DNA"/>
</dbReference>
<protein>
    <submittedName>
        <fullName evidence="5">Cyclohexanecarboxylate-CoA ligase</fullName>
    </submittedName>
</protein>
<dbReference type="Pfam" id="PF00501">
    <property type="entry name" value="AMP-binding"/>
    <property type="match status" value="1"/>
</dbReference>
<dbReference type="InterPro" id="IPR000873">
    <property type="entry name" value="AMP-dep_synth/lig_dom"/>
</dbReference>
<name>A0A3N0CII5_9ACTN</name>
<dbReference type="PROSITE" id="PS00455">
    <property type="entry name" value="AMP_BINDING"/>
    <property type="match status" value="1"/>
</dbReference>
<organism evidence="5 6">
    <name type="scientific">Nocardioides marmoriginsengisoli</name>
    <dbReference type="NCBI Taxonomy" id="661483"/>
    <lineage>
        <taxon>Bacteria</taxon>
        <taxon>Bacillati</taxon>
        <taxon>Actinomycetota</taxon>
        <taxon>Actinomycetes</taxon>
        <taxon>Propionibacteriales</taxon>
        <taxon>Nocardioidaceae</taxon>
        <taxon>Nocardioides</taxon>
    </lineage>
</organism>
<dbReference type="RefSeq" id="WP_123228110.1">
    <property type="nucleotide sequence ID" value="NZ_RJSE01000007.1"/>
</dbReference>
<dbReference type="SUPFAM" id="SSF56801">
    <property type="entry name" value="Acetyl-CoA synthetase-like"/>
    <property type="match status" value="1"/>
</dbReference>
<dbReference type="PANTHER" id="PTHR43201">
    <property type="entry name" value="ACYL-COA SYNTHETASE"/>
    <property type="match status" value="1"/>
</dbReference>
<keyword evidence="6" id="KW-1185">Reference proteome</keyword>
<dbReference type="InterPro" id="IPR042099">
    <property type="entry name" value="ANL_N_sf"/>
</dbReference>
<dbReference type="InterPro" id="IPR020845">
    <property type="entry name" value="AMP-binding_CS"/>
</dbReference>
<gene>
    <name evidence="5" type="ORF">EFK50_13815</name>
</gene>
<dbReference type="Gene3D" id="3.30.300.30">
    <property type="match status" value="1"/>
</dbReference>
<feature type="domain" description="AMP-dependent synthetase/ligase" evidence="3">
    <location>
        <begin position="41"/>
        <end position="415"/>
    </location>
</feature>
<dbReference type="GO" id="GO:0031956">
    <property type="term" value="F:medium-chain fatty acid-CoA ligase activity"/>
    <property type="evidence" value="ECO:0007669"/>
    <property type="project" value="TreeGrafter"/>
</dbReference>
<evidence type="ECO:0000259" key="4">
    <source>
        <dbReference type="Pfam" id="PF13193"/>
    </source>
</evidence>
<sequence>MSLTLDDLIRSGEATIDVDDVARWRADGSWSGRTLRQVLAAVAAEHPDRDALVGYRSDGEVTRWTYRDFDAAATSASAALSGLGVAAGDAVAVMLPNWVEYGALLFGINGLGAIYTGVPVAYGERQAEAILRRSGAKVLVVPRRWRSVEHLELARRLRDTLPALEQLVVVDDSDDDVAFDEQEHLWARLTGPDLGPATVAADPSGVCYLGFTSGTTGEPKGAMHTHETLMHSVEQLTEHLGASTFGDPMVQLVASPTGHHTGFVWGVLFTVHLAGTGVHVDRWDPVWGVEIIRKEGVTCFFGAPAFLQDMLRTDLADDPACPLRCLVVAGSSVPRSLPARASQAFGAYIAPAWGMTECSITISCTPEEPAAVLQTDGSVFDRSGARVVDADGNDIPPGETGELLVRGPSMFLGYYQRPDATTASFRPGGWFATGDTASLDEHGWVSLRGRSKDIIIRGGENIPVTDIETLIFDHPSVVNAAVVGVPDERLGERTCAVVTLAPGTELDLDRLCDFLSAAGLSKHYLPERLVVLDGLPMTQSGKVQKFKLREMVDETGPDEEGQRL</sequence>
<dbReference type="OrthoDB" id="9803968at2"/>
<comment type="similarity">
    <text evidence="1">Belongs to the ATP-dependent AMP-binding enzyme family.</text>
</comment>
<dbReference type="InterPro" id="IPR025110">
    <property type="entry name" value="AMP-bd_C"/>
</dbReference>
<evidence type="ECO:0000313" key="5">
    <source>
        <dbReference type="EMBL" id="RNL62816.1"/>
    </source>
</evidence>
<evidence type="ECO:0000313" key="6">
    <source>
        <dbReference type="Proteomes" id="UP000267128"/>
    </source>
</evidence>
<dbReference type="PANTHER" id="PTHR43201:SF5">
    <property type="entry name" value="MEDIUM-CHAIN ACYL-COA LIGASE ACSF2, MITOCHONDRIAL"/>
    <property type="match status" value="1"/>
</dbReference>
<dbReference type="Proteomes" id="UP000267128">
    <property type="component" value="Unassembled WGS sequence"/>
</dbReference>
<proteinExistence type="inferred from homology"/>
<comment type="caution">
    <text evidence="5">The sequence shown here is derived from an EMBL/GenBank/DDBJ whole genome shotgun (WGS) entry which is preliminary data.</text>
</comment>
<accession>A0A3N0CII5</accession>
<dbReference type="FunFam" id="3.30.300.30:FF:000008">
    <property type="entry name" value="2,3-dihydroxybenzoate-AMP ligase"/>
    <property type="match status" value="1"/>
</dbReference>
<dbReference type="GO" id="GO:0006631">
    <property type="term" value="P:fatty acid metabolic process"/>
    <property type="evidence" value="ECO:0007669"/>
    <property type="project" value="TreeGrafter"/>
</dbReference>
<dbReference type="Gene3D" id="3.40.50.12780">
    <property type="entry name" value="N-terminal domain of ligase-like"/>
    <property type="match status" value="1"/>
</dbReference>
<dbReference type="Pfam" id="PF13193">
    <property type="entry name" value="AMP-binding_C"/>
    <property type="match status" value="1"/>
</dbReference>
<evidence type="ECO:0000256" key="2">
    <source>
        <dbReference type="ARBA" id="ARBA00022598"/>
    </source>
</evidence>
<dbReference type="InterPro" id="IPR045851">
    <property type="entry name" value="AMP-bd_C_sf"/>
</dbReference>
<keyword evidence="2 5" id="KW-0436">Ligase</keyword>